<keyword evidence="16" id="KW-0520">NAD</keyword>
<dbReference type="FunFam" id="3.40.50.80:FF:000010">
    <property type="entry name" value="Flavohemoprotein"/>
    <property type="match status" value="1"/>
</dbReference>
<dbReference type="PROSITE" id="PS01033">
    <property type="entry name" value="GLOBIN"/>
    <property type="match status" value="1"/>
</dbReference>
<evidence type="ECO:0000256" key="9">
    <source>
        <dbReference type="ARBA" id="ARBA00022621"/>
    </source>
</evidence>
<dbReference type="SUPFAM" id="SSF52343">
    <property type="entry name" value="Ferredoxin reductase-like, C-terminal NADP-linked domain"/>
    <property type="match status" value="1"/>
</dbReference>
<keyword evidence="14 26" id="KW-0560">Oxidoreductase</keyword>
<dbReference type="Pfam" id="PF00175">
    <property type="entry name" value="NAD_binding_1"/>
    <property type="match status" value="1"/>
</dbReference>
<keyword evidence="13" id="KW-0521">NADP</keyword>
<evidence type="ECO:0000256" key="19">
    <source>
        <dbReference type="ARBA" id="ARBA00030929"/>
    </source>
</evidence>
<keyword evidence="7" id="KW-0216">Detoxification</keyword>
<evidence type="ECO:0000256" key="21">
    <source>
        <dbReference type="ARBA" id="ARBA00048649"/>
    </source>
</evidence>
<feature type="domain" description="FAD-binding FR-type" evidence="25">
    <location>
        <begin position="147"/>
        <end position="253"/>
    </location>
</feature>
<comment type="caution">
    <text evidence="26">The sequence shown here is derived from an EMBL/GenBank/DDBJ whole genome shotgun (WGS) entry which is preliminary data.</text>
</comment>
<evidence type="ECO:0000256" key="10">
    <source>
        <dbReference type="ARBA" id="ARBA00022630"/>
    </source>
</evidence>
<dbReference type="InterPro" id="IPR017927">
    <property type="entry name" value="FAD-bd_FR_type"/>
</dbReference>
<dbReference type="Pfam" id="PF00042">
    <property type="entry name" value="Globin"/>
    <property type="match status" value="1"/>
</dbReference>
<evidence type="ECO:0000256" key="22">
    <source>
        <dbReference type="ARBA" id="ARBA00049433"/>
    </source>
</evidence>
<keyword evidence="15" id="KW-0408">Iron</keyword>
<comment type="catalytic activity">
    <reaction evidence="21">
        <text>2 nitric oxide + NADH + 2 O2 = 2 nitrate + NAD(+) + H(+)</text>
        <dbReference type="Rhea" id="RHEA:19469"/>
        <dbReference type="ChEBI" id="CHEBI:15378"/>
        <dbReference type="ChEBI" id="CHEBI:15379"/>
        <dbReference type="ChEBI" id="CHEBI:16480"/>
        <dbReference type="ChEBI" id="CHEBI:17632"/>
        <dbReference type="ChEBI" id="CHEBI:57540"/>
        <dbReference type="ChEBI" id="CHEBI:57945"/>
        <dbReference type="EC" id="1.14.12.17"/>
    </reaction>
</comment>
<evidence type="ECO:0000256" key="13">
    <source>
        <dbReference type="ARBA" id="ARBA00022857"/>
    </source>
</evidence>
<keyword evidence="27" id="KW-1185">Reference proteome</keyword>
<organism evidence="26 27">
    <name type="scientific">Erwinia psidii</name>
    <dbReference type="NCBI Taxonomy" id="69224"/>
    <lineage>
        <taxon>Bacteria</taxon>
        <taxon>Pseudomonadati</taxon>
        <taxon>Pseudomonadota</taxon>
        <taxon>Gammaproteobacteria</taxon>
        <taxon>Enterobacterales</taxon>
        <taxon>Erwiniaceae</taxon>
        <taxon>Erwinia</taxon>
    </lineage>
</organism>
<dbReference type="GO" id="GO:0046872">
    <property type="term" value="F:metal ion binding"/>
    <property type="evidence" value="ECO:0007669"/>
    <property type="project" value="UniProtKB-KW"/>
</dbReference>
<keyword evidence="8 23" id="KW-0349">Heme</keyword>
<evidence type="ECO:0000256" key="14">
    <source>
        <dbReference type="ARBA" id="ARBA00023002"/>
    </source>
</evidence>
<reference evidence="26 27" key="1">
    <citation type="submission" date="2018-10" db="EMBL/GenBank/DDBJ databases">
        <title>Draft genome sequence for the type isolate of Erwinia psidii, agent causal of bacterial blight in guava (Psidium guajava) and wilt and die-back of Eucalyptus spp.</title>
        <authorList>
            <person name="Hermenegildo P.S."/>
            <person name="Santos S.A."/>
            <person name="Guimaraes L.M.S."/>
            <person name="Vidigal P.M.P."/>
            <person name="Pereira I.C."/>
            <person name="Badel J.L."/>
            <person name="Alfenas-Zerbini P."/>
            <person name="Ferreira M.A.S.V."/>
            <person name="Alfenas A.C."/>
        </authorList>
    </citation>
    <scope>NUCLEOTIDE SEQUENCE [LARGE SCALE GENOMIC DNA]</scope>
    <source>
        <strain evidence="26 27">IBSBF 435</strain>
    </source>
</reference>
<comment type="cofactor">
    <cofactor evidence="1">
        <name>heme b</name>
        <dbReference type="ChEBI" id="CHEBI:60344"/>
    </cofactor>
</comment>
<dbReference type="GO" id="GO:0005344">
    <property type="term" value="F:oxygen carrier activity"/>
    <property type="evidence" value="ECO:0007669"/>
    <property type="project" value="UniProtKB-KW"/>
</dbReference>
<dbReference type="GO" id="GO:0071500">
    <property type="term" value="P:cellular response to nitrosative stress"/>
    <property type="evidence" value="ECO:0007669"/>
    <property type="project" value="TreeGrafter"/>
</dbReference>
<evidence type="ECO:0000256" key="15">
    <source>
        <dbReference type="ARBA" id="ARBA00023004"/>
    </source>
</evidence>
<evidence type="ECO:0000256" key="2">
    <source>
        <dbReference type="ARBA" id="ARBA00001974"/>
    </source>
</evidence>
<dbReference type="GO" id="GO:0019825">
    <property type="term" value="F:oxygen binding"/>
    <property type="evidence" value="ECO:0007669"/>
    <property type="project" value="InterPro"/>
</dbReference>
<dbReference type="InterPro" id="IPR017938">
    <property type="entry name" value="Riboflavin_synthase-like_b-brl"/>
</dbReference>
<dbReference type="GO" id="GO:0008941">
    <property type="term" value="F:nitric oxide dioxygenase NAD(P)H activity"/>
    <property type="evidence" value="ECO:0007669"/>
    <property type="project" value="UniProtKB-EC"/>
</dbReference>
<evidence type="ECO:0000256" key="17">
    <source>
        <dbReference type="ARBA" id="ARBA00025094"/>
    </source>
</evidence>
<evidence type="ECO:0000256" key="7">
    <source>
        <dbReference type="ARBA" id="ARBA00022575"/>
    </source>
</evidence>
<dbReference type="Gene3D" id="1.10.490.10">
    <property type="entry name" value="Globins"/>
    <property type="match status" value="1"/>
</dbReference>
<dbReference type="SUPFAM" id="SSF63380">
    <property type="entry name" value="Riboflavin synthase domain-like"/>
    <property type="match status" value="1"/>
</dbReference>
<gene>
    <name evidence="26" type="ORF">EB241_02185</name>
</gene>
<keyword evidence="23" id="KW-0813">Transport</keyword>
<dbReference type="GO" id="GO:0009636">
    <property type="term" value="P:response to toxic substance"/>
    <property type="evidence" value="ECO:0007669"/>
    <property type="project" value="UniProtKB-KW"/>
</dbReference>
<dbReference type="InterPro" id="IPR001433">
    <property type="entry name" value="OxRdtase_FAD/NAD-bd"/>
</dbReference>
<keyword evidence="11" id="KW-0479">Metal-binding</keyword>
<evidence type="ECO:0000313" key="26">
    <source>
        <dbReference type="EMBL" id="RQM40123.1"/>
    </source>
</evidence>
<dbReference type="Pfam" id="PF00970">
    <property type="entry name" value="FAD_binding_6"/>
    <property type="match status" value="1"/>
</dbReference>
<evidence type="ECO:0000256" key="5">
    <source>
        <dbReference type="ARBA" id="ARBA00012229"/>
    </source>
</evidence>
<evidence type="ECO:0000256" key="3">
    <source>
        <dbReference type="ARBA" id="ARBA00006401"/>
    </source>
</evidence>
<dbReference type="EMBL" id="RHHM01000001">
    <property type="protein sequence ID" value="RQM40123.1"/>
    <property type="molecule type" value="Genomic_DNA"/>
</dbReference>
<dbReference type="Gene3D" id="2.40.30.10">
    <property type="entry name" value="Translation factors"/>
    <property type="match status" value="1"/>
</dbReference>
<dbReference type="OrthoDB" id="9801223at2"/>
<feature type="domain" description="Globin" evidence="24">
    <location>
        <begin position="1"/>
        <end position="136"/>
    </location>
</feature>
<dbReference type="InterPro" id="IPR039261">
    <property type="entry name" value="FNR_nucleotide-bd"/>
</dbReference>
<evidence type="ECO:0000259" key="25">
    <source>
        <dbReference type="PROSITE" id="PS51384"/>
    </source>
</evidence>
<protein>
    <recommendedName>
        <fullName evidence="6">Flavohemoprotein</fullName>
        <ecNumber evidence="5">1.14.12.17</ecNumber>
    </recommendedName>
    <alternativeName>
        <fullName evidence="19">Flavohemoglobin</fullName>
    </alternativeName>
    <alternativeName>
        <fullName evidence="18">Hemoglobin-like protein</fullName>
    </alternativeName>
    <alternativeName>
        <fullName evidence="20">Nitric oxide dioxygenase</fullName>
    </alternativeName>
</protein>
<dbReference type="AlphaFoldDB" id="A0A3N6SJI8"/>
<sequence length="392" mass="43700">MLDPQTIATIKSTIPALLATGPSLTAHFYDRMFAHNPELKNIFNMSNQRNGHQREALFNAICAYATHIENLPVILPAIEKIAQKHTSFAIQADQYQIVGKHLLATIDEDLSPGAEVLTAWAKAYGLLAGVFIEREEEIYRENQSKPGGWRGLRHFHISRIDVQSETIKSFILTPTDGLAVADYRAGQYLGVWLRRGCDQQIRQYSLTQAPNGRDYRIAVRHESGGKVSGWLHQQAKTGDELHLTPPAGDFFLNVNSDTPVTLISAGAGQAPMLSMLDVLAREKHPAQVRWFHAADNARRHAFRDEVLEKGATLAKFSSHLCYKAPSALDKGHYDSAGLMDLLPLRHELSEPGMHFYLCGPVGFMQHVVQQLQRVGIGMPCIHYEIFGPHTVI</sequence>
<evidence type="ECO:0000256" key="8">
    <source>
        <dbReference type="ARBA" id="ARBA00022617"/>
    </source>
</evidence>
<evidence type="ECO:0000256" key="6">
    <source>
        <dbReference type="ARBA" id="ARBA00014637"/>
    </source>
</evidence>
<comment type="catalytic activity">
    <reaction evidence="22">
        <text>2 nitric oxide + NADPH + 2 O2 = 2 nitrate + NADP(+) + H(+)</text>
        <dbReference type="Rhea" id="RHEA:19465"/>
        <dbReference type="ChEBI" id="CHEBI:15378"/>
        <dbReference type="ChEBI" id="CHEBI:15379"/>
        <dbReference type="ChEBI" id="CHEBI:16480"/>
        <dbReference type="ChEBI" id="CHEBI:17632"/>
        <dbReference type="ChEBI" id="CHEBI:57783"/>
        <dbReference type="ChEBI" id="CHEBI:58349"/>
        <dbReference type="EC" id="1.14.12.17"/>
    </reaction>
</comment>
<dbReference type="EC" id="1.14.12.17" evidence="5"/>
<dbReference type="CDD" id="cd06184">
    <property type="entry name" value="flavohem_like_fad_nad_binding"/>
    <property type="match status" value="1"/>
</dbReference>
<dbReference type="GO" id="GO:0020037">
    <property type="term" value="F:heme binding"/>
    <property type="evidence" value="ECO:0007669"/>
    <property type="project" value="InterPro"/>
</dbReference>
<dbReference type="InterPro" id="IPR009050">
    <property type="entry name" value="Globin-like_sf"/>
</dbReference>
<keyword evidence="12" id="KW-0274">FAD</keyword>
<comment type="function">
    <text evidence="17">Is involved in NO detoxification in an aerobic process, termed nitric oxide dioxygenase (NOD) reaction that utilizes O(2) and NAD(P)H to convert NO to nitrate, which protects the bacterium from various noxious nitrogen compounds. Therefore, plays a central role in the inducible response to nitrosative stress.</text>
</comment>
<accession>A0A3N6SJI8</accession>
<evidence type="ECO:0000256" key="11">
    <source>
        <dbReference type="ARBA" id="ARBA00022723"/>
    </source>
</evidence>
<dbReference type="Gene3D" id="3.40.50.80">
    <property type="entry name" value="Nucleotide-binding domain of ferredoxin-NADP reductase (FNR) module"/>
    <property type="match status" value="1"/>
</dbReference>
<evidence type="ECO:0000256" key="12">
    <source>
        <dbReference type="ARBA" id="ARBA00022827"/>
    </source>
</evidence>
<dbReference type="PANTHER" id="PTHR43396">
    <property type="entry name" value="FLAVOHEMOPROTEIN"/>
    <property type="match status" value="1"/>
</dbReference>
<evidence type="ECO:0000313" key="27">
    <source>
        <dbReference type="Proteomes" id="UP000279457"/>
    </source>
</evidence>
<proteinExistence type="inferred from homology"/>
<dbReference type="InterPro" id="IPR008333">
    <property type="entry name" value="Cbr1-like_FAD-bd_dom"/>
</dbReference>
<dbReference type="SUPFAM" id="SSF46458">
    <property type="entry name" value="Globin-like"/>
    <property type="match status" value="1"/>
</dbReference>
<dbReference type="PRINTS" id="PR00410">
    <property type="entry name" value="PHEHYDRXLASE"/>
</dbReference>
<comment type="similarity">
    <text evidence="4">Belongs to the globin family. Two-domain flavohemoproteins subfamily.</text>
</comment>
<name>A0A3N6SJI8_9GAMM</name>
<dbReference type="InterPro" id="IPR012292">
    <property type="entry name" value="Globin/Proto"/>
</dbReference>
<dbReference type="NCBIfam" id="NF009805">
    <property type="entry name" value="PRK13289.1"/>
    <property type="match status" value="1"/>
</dbReference>
<evidence type="ECO:0000256" key="16">
    <source>
        <dbReference type="ARBA" id="ARBA00023027"/>
    </source>
</evidence>
<dbReference type="GO" id="GO:0046210">
    <property type="term" value="P:nitric oxide catabolic process"/>
    <property type="evidence" value="ECO:0007669"/>
    <property type="project" value="TreeGrafter"/>
</dbReference>
<evidence type="ECO:0000256" key="20">
    <source>
        <dbReference type="ARBA" id="ARBA00033187"/>
    </source>
</evidence>
<keyword evidence="9 23" id="KW-0561">Oxygen transport</keyword>
<evidence type="ECO:0000256" key="4">
    <source>
        <dbReference type="ARBA" id="ARBA00008414"/>
    </source>
</evidence>
<evidence type="ECO:0000256" key="23">
    <source>
        <dbReference type="RuleBase" id="RU000356"/>
    </source>
</evidence>
<evidence type="ECO:0000259" key="24">
    <source>
        <dbReference type="PROSITE" id="PS01033"/>
    </source>
</evidence>
<dbReference type="GO" id="GO:0071949">
    <property type="term" value="F:FAD binding"/>
    <property type="evidence" value="ECO:0007669"/>
    <property type="project" value="TreeGrafter"/>
</dbReference>
<dbReference type="FunFam" id="2.40.30.10:FF:000034">
    <property type="entry name" value="Flavohemoprotein"/>
    <property type="match status" value="1"/>
</dbReference>
<evidence type="ECO:0000256" key="18">
    <source>
        <dbReference type="ARBA" id="ARBA00030024"/>
    </source>
</evidence>
<dbReference type="RefSeq" id="WP_124231561.1">
    <property type="nucleotide sequence ID" value="NZ_RHHM01000001.1"/>
</dbReference>
<comment type="similarity">
    <text evidence="3">In the C-terminal section; belongs to the flavoprotein pyridine nucleotide cytochrome reductase family.</text>
</comment>
<comment type="cofactor">
    <cofactor evidence="2">
        <name>FAD</name>
        <dbReference type="ChEBI" id="CHEBI:57692"/>
    </cofactor>
</comment>
<dbReference type="InterPro" id="IPR000971">
    <property type="entry name" value="Globin"/>
</dbReference>
<dbReference type="Proteomes" id="UP000279457">
    <property type="component" value="Unassembled WGS sequence"/>
</dbReference>
<keyword evidence="10" id="KW-0285">Flavoprotein</keyword>
<evidence type="ECO:0000256" key="1">
    <source>
        <dbReference type="ARBA" id="ARBA00001970"/>
    </source>
</evidence>
<dbReference type="PANTHER" id="PTHR43396:SF3">
    <property type="entry name" value="FLAVOHEMOPROTEIN"/>
    <property type="match status" value="1"/>
</dbReference>
<dbReference type="FunFam" id="1.10.490.10:FF:000003">
    <property type="entry name" value="Flavohemoprotein"/>
    <property type="match status" value="1"/>
</dbReference>
<dbReference type="PROSITE" id="PS51384">
    <property type="entry name" value="FAD_FR"/>
    <property type="match status" value="1"/>
</dbReference>